<dbReference type="InterPro" id="IPR056789">
    <property type="entry name" value="LRR_R13L1-DRL21"/>
</dbReference>
<dbReference type="SUPFAM" id="SSF52058">
    <property type="entry name" value="L domain-like"/>
    <property type="match status" value="1"/>
</dbReference>
<dbReference type="GO" id="GO:0043531">
    <property type="term" value="F:ADP binding"/>
    <property type="evidence" value="ECO:0007669"/>
    <property type="project" value="InterPro"/>
</dbReference>
<dbReference type="GO" id="GO:0005829">
    <property type="term" value="C:cytosol"/>
    <property type="evidence" value="ECO:0007669"/>
    <property type="project" value="UniProtKB-ARBA"/>
</dbReference>
<evidence type="ECO:0000313" key="15">
    <source>
        <dbReference type="EMBL" id="CAD6254956.1"/>
    </source>
</evidence>
<dbReference type="Pfam" id="PF25019">
    <property type="entry name" value="LRR_R13L1-DRL21"/>
    <property type="match status" value="1"/>
</dbReference>
<dbReference type="Pfam" id="PF12265">
    <property type="entry name" value="CAF1C_H4-bd"/>
    <property type="match status" value="1"/>
</dbReference>
<evidence type="ECO:0000256" key="8">
    <source>
        <dbReference type="PROSITE-ProRule" id="PRU00221"/>
    </source>
</evidence>
<sequence length="1300" mass="147546">MGVVETVVDAATGWLVESILGSFFTRQMEAWAQDAGLAEDVENLESEMRNAQMVLAAAEGRTIDNKPLARSLDDLKELLYDAEDVMDKLDYYRLQQQIERGEGCTDLEESSVSSCTPSSFQLVVSWCSRDRKRKREEEPTHSTMLPHEIKLDISESIKGIVNRLHKLGNSVRKVLQLEISRPVPLANQGQYVARNTRLTTSVPIEDKVYGRDVERDKIIELLINGKSSDLHVLPIVGIGGVGKATLARFVYGDQRIKEHFDLRMWVCVSTNFDAMRLTREILEHVCTDRQQFEKITNFNMLQNILLKNLENKRFLLVFDDMWEEKDKRGWFSLLTPLKHNHVPGCMILATTRRPSVARMIETMDSVSVNGLDENQFWLFFKACAFGNESHEGHPSLQCIGQQIAKALKGIPLAALSVGALLNRNVTYEHWRTVQNKWKSLQEDTDDILPILKLSYDFLPVHLQQCFSYCSLFPEDYRFNGENLVRAWISHNFVQCQDPTKRLEEIGMQYLDNLVDFGFFQKVDSDYVMHDLMHELAQKVSLNECATINGSNSRAIQPSVCHLSIITTAYEKDGHYSIPCDKFQNILENIGSLEKLRTLMVFGRSSIHLLRFLHTLYIKSKSLRVARIYVTHNDVSTTSDLLNPYHLRYLEFIGVFSNTNIWTNVDLKKNIVLPQALTKFYHLQFFNAGIGCNISVPTSMNNLINLRNIAAHEKVHSEITGVGKLTSLQGIKFKVRIVGEFEIIQLRSMSELVTLEISQLENVKTKEQASGARLIDKDMDLDTFIAGKTEDVLEGLQPHENLKSLHISGYNGANLPTWLASNVSVKMLRILHLEKCREWQILRLQMLPFLRKLKLIRMWKSTEISIPSLEELILIEMPRLEKCLGTYRKELTSDLRVWQPGVDALEDGEELHFDPEAYNYIRGFGIDWSCLSFDVVRDQLGLVRSEFPHTFYGVAGTQAEKASRNYIGIFKLSNISGKKREPIPSSAIDGDADVDSESSSDEEDEEINEDTKPILHLRKVAHAGCVNRIRSMTQKPHICATWGDTGHVQVWDLSSVLNSFAESATPAPKEDDIIHRQAPVKVFSGHKAEGYAIDWSPLVIGRLVSGDCNKSIHLWEPTPSNWNVDANPFVGHSASVEDLQWSPTEANNFASCSVDGTISIWDIRTGKKPCISIKAHKADVNVYQVKKSIDFGVMMAVSQFAIIDQFRIWDLSLERDAEEEAEFRAKMKEQANAPEDLPPQLLFVHQVVQLNYPLIVSFYYDGPERFERTALASTDTLDDHINGIDTTIPGNIDTTMASSEP</sequence>
<evidence type="ECO:0000259" key="12">
    <source>
        <dbReference type="Pfam" id="PF18052"/>
    </source>
</evidence>
<dbReference type="Pfam" id="PF23559">
    <property type="entry name" value="WHD_DRP"/>
    <property type="match status" value="1"/>
</dbReference>
<dbReference type="Gene3D" id="3.40.50.300">
    <property type="entry name" value="P-loop containing nucleotide triphosphate hydrolases"/>
    <property type="match status" value="1"/>
</dbReference>
<evidence type="ECO:0000256" key="4">
    <source>
        <dbReference type="ARBA" id="ARBA00022614"/>
    </source>
</evidence>
<dbReference type="PANTHER" id="PTHR45903">
    <property type="entry name" value="GLUTAMATE-RICH WD REPEAT-CONTAINING PROTEIN 1"/>
    <property type="match status" value="1"/>
</dbReference>
<evidence type="ECO:0000256" key="7">
    <source>
        <dbReference type="ARBA" id="ARBA00022821"/>
    </source>
</evidence>
<dbReference type="InterPro" id="IPR036388">
    <property type="entry name" value="WH-like_DNA-bd_sf"/>
</dbReference>
<dbReference type="EMBL" id="CAJGYO010000009">
    <property type="protein sequence ID" value="CAD6254956.1"/>
    <property type="molecule type" value="Genomic_DNA"/>
</dbReference>
<accession>A0A811QDZ1</accession>
<evidence type="ECO:0000256" key="1">
    <source>
        <dbReference type="ARBA" id="ARBA00008894"/>
    </source>
</evidence>
<feature type="domain" description="Disease resistance protein winged helix" evidence="13">
    <location>
        <begin position="471"/>
        <end position="536"/>
    </location>
</feature>
<dbReference type="InterPro" id="IPR032675">
    <property type="entry name" value="LRR_dom_sf"/>
</dbReference>
<keyword evidence="3 8" id="KW-0853">WD repeat</keyword>
<feature type="domain" description="Disease resistance N-terminal" evidence="12">
    <location>
        <begin position="16"/>
        <end position="104"/>
    </location>
</feature>
<keyword evidence="5" id="KW-0677">Repeat</keyword>
<evidence type="ECO:0000259" key="10">
    <source>
        <dbReference type="Pfam" id="PF00931"/>
    </source>
</evidence>
<feature type="region of interest" description="Disordered" evidence="9">
    <location>
        <begin position="980"/>
        <end position="1008"/>
    </location>
</feature>
<evidence type="ECO:0000256" key="3">
    <source>
        <dbReference type="ARBA" id="ARBA00022574"/>
    </source>
</evidence>
<dbReference type="GO" id="GO:0051707">
    <property type="term" value="P:response to other organism"/>
    <property type="evidence" value="ECO:0007669"/>
    <property type="project" value="UniProtKB-ARBA"/>
</dbReference>
<dbReference type="Gene3D" id="1.20.5.4130">
    <property type="match status" value="1"/>
</dbReference>
<dbReference type="InterPro" id="IPR036322">
    <property type="entry name" value="WD40_repeat_dom_sf"/>
</dbReference>
<feature type="domain" description="R13L1/DRL21-like LRR repeat region" evidence="14">
    <location>
        <begin position="743"/>
        <end position="857"/>
    </location>
</feature>
<evidence type="ECO:0000259" key="14">
    <source>
        <dbReference type="Pfam" id="PF25019"/>
    </source>
</evidence>
<feature type="repeat" description="WD" evidence="8">
    <location>
        <begin position="1128"/>
        <end position="1166"/>
    </location>
</feature>
<dbReference type="SUPFAM" id="SSF50978">
    <property type="entry name" value="WD40 repeat-like"/>
    <property type="match status" value="1"/>
</dbReference>
<dbReference type="SMART" id="SM00320">
    <property type="entry name" value="WD40"/>
    <property type="match status" value="3"/>
</dbReference>
<dbReference type="OrthoDB" id="603156at2759"/>
<dbReference type="Gene3D" id="2.130.10.10">
    <property type="entry name" value="YVTN repeat-like/Quinoprotein amine dehydrogenase"/>
    <property type="match status" value="1"/>
</dbReference>
<dbReference type="InterPro" id="IPR002182">
    <property type="entry name" value="NB-ARC"/>
</dbReference>
<feature type="domain" description="Histone-binding protein RBBP4-like N-terminal" evidence="11">
    <location>
        <begin position="908"/>
        <end position="974"/>
    </location>
</feature>
<feature type="compositionally biased region" description="Acidic residues" evidence="9">
    <location>
        <begin position="989"/>
        <end position="1007"/>
    </location>
</feature>
<evidence type="ECO:0000259" key="13">
    <source>
        <dbReference type="Pfam" id="PF23559"/>
    </source>
</evidence>
<dbReference type="PANTHER" id="PTHR45903:SF1">
    <property type="entry name" value="GLUTAMATE-RICH WD REPEAT-CONTAINING PROTEIN 1"/>
    <property type="match status" value="1"/>
</dbReference>
<dbReference type="GO" id="GO:0006952">
    <property type="term" value="P:defense response"/>
    <property type="evidence" value="ECO:0007669"/>
    <property type="project" value="UniProtKB-KW"/>
</dbReference>
<gene>
    <name evidence="15" type="ORF">NCGR_LOCUS38553</name>
</gene>
<dbReference type="InterPro" id="IPR051972">
    <property type="entry name" value="Glutamate-rich_WD_repeat"/>
</dbReference>
<proteinExistence type="inferred from homology"/>
<keyword evidence="4" id="KW-0433">Leucine-rich repeat</keyword>
<dbReference type="InterPro" id="IPR042197">
    <property type="entry name" value="Apaf_helical"/>
</dbReference>
<dbReference type="GO" id="GO:0042254">
    <property type="term" value="P:ribosome biogenesis"/>
    <property type="evidence" value="ECO:0007669"/>
    <property type="project" value="TreeGrafter"/>
</dbReference>
<dbReference type="PROSITE" id="PS50294">
    <property type="entry name" value="WD_REPEATS_REGION"/>
    <property type="match status" value="1"/>
</dbReference>
<dbReference type="Pfam" id="PF00931">
    <property type="entry name" value="NB-ARC"/>
    <property type="match status" value="1"/>
</dbReference>
<dbReference type="InterPro" id="IPR041118">
    <property type="entry name" value="Rx_N"/>
</dbReference>
<dbReference type="InterPro" id="IPR058922">
    <property type="entry name" value="WHD_DRP"/>
</dbReference>
<dbReference type="InterPro" id="IPR027417">
    <property type="entry name" value="P-loop_NTPase"/>
</dbReference>
<organism evidence="15 16">
    <name type="scientific">Miscanthus lutarioriparius</name>
    <dbReference type="NCBI Taxonomy" id="422564"/>
    <lineage>
        <taxon>Eukaryota</taxon>
        <taxon>Viridiplantae</taxon>
        <taxon>Streptophyta</taxon>
        <taxon>Embryophyta</taxon>
        <taxon>Tracheophyta</taxon>
        <taxon>Spermatophyta</taxon>
        <taxon>Magnoliopsida</taxon>
        <taxon>Liliopsida</taxon>
        <taxon>Poales</taxon>
        <taxon>Poaceae</taxon>
        <taxon>PACMAD clade</taxon>
        <taxon>Panicoideae</taxon>
        <taxon>Andropogonodae</taxon>
        <taxon>Andropogoneae</taxon>
        <taxon>Saccharinae</taxon>
        <taxon>Miscanthus</taxon>
    </lineage>
</organism>
<dbReference type="Gene3D" id="1.10.10.10">
    <property type="entry name" value="Winged helix-like DNA-binding domain superfamily/Winged helix DNA-binding domain"/>
    <property type="match status" value="1"/>
</dbReference>
<comment type="caution">
    <text evidence="15">The sequence shown here is derived from an EMBL/GenBank/DDBJ whole genome shotgun (WGS) entry which is preliminary data.</text>
</comment>
<dbReference type="PROSITE" id="PS50082">
    <property type="entry name" value="WD_REPEATS_2"/>
    <property type="match status" value="1"/>
</dbReference>
<dbReference type="InterPro" id="IPR001680">
    <property type="entry name" value="WD40_rpt"/>
</dbReference>
<dbReference type="Pfam" id="PF18052">
    <property type="entry name" value="Rx_N"/>
    <property type="match status" value="1"/>
</dbReference>
<evidence type="ECO:0000259" key="11">
    <source>
        <dbReference type="Pfam" id="PF12265"/>
    </source>
</evidence>
<dbReference type="InterPro" id="IPR022052">
    <property type="entry name" value="Histone-bd_RBBP4-like_N"/>
</dbReference>
<keyword evidence="7" id="KW-0611">Plant defense</keyword>
<name>A0A811QDZ1_9POAL</name>
<keyword evidence="6" id="KW-0547">Nucleotide-binding</keyword>
<keyword evidence="16" id="KW-1185">Reference proteome</keyword>
<comment type="similarity">
    <text evidence="1">Belongs to the disease resistance NB-LRR family.</text>
</comment>
<comment type="similarity">
    <text evidence="2">Belongs to the WD repeat RBAP46/RBAP48/MSI1 family.</text>
</comment>
<dbReference type="Gene3D" id="3.80.10.10">
    <property type="entry name" value="Ribonuclease Inhibitor"/>
    <property type="match status" value="1"/>
</dbReference>
<dbReference type="Pfam" id="PF00400">
    <property type="entry name" value="WD40"/>
    <property type="match status" value="1"/>
</dbReference>
<evidence type="ECO:0000256" key="6">
    <source>
        <dbReference type="ARBA" id="ARBA00022741"/>
    </source>
</evidence>
<reference evidence="15" key="1">
    <citation type="submission" date="2020-10" db="EMBL/GenBank/DDBJ databases">
        <authorList>
            <person name="Han B."/>
            <person name="Lu T."/>
            <person name="Zhao Q."/>
            <person name="Huang X."/>
            <person name="Zhao Y."/>
        </authorList>
    </citation>
    <scope>NUCLEOTIDE SEQUENCE</scope>
</reference>
<protein>
    <submittedName>
        <fullName evidence="15">Uncharacterized protein</fullName>
    </submittedName>
</protein>
<evidence type="ECO:0000256" key="9">
    <source>
        <dbReference type="SAM" id="MobiDB-lite"/>
    </source>
</evidence>
<dbReference type="SUPFAM" id="SSF52540">
    <property type="entry name" value="P-loop containing nucleoside triphosphate hydrolases"/>
    <property type="match status" value="1"/>
</dbReference>
<evidence type="ECO:0000256" key="2">
    <source>
        <dbReference type="ARBA" id="ARBA00009341"/>
    </source>
</evidence>
<dbReference type="Proteomes" id="UP000604825">
    <property type="component" value="Unassembled WGS sequence"/>
</dbReference>
<dbReference type="GO" id="GO:0005730">
    <property type="term" value="C:nucleolus"/>
    <property type="evidence" value="ECO:0007669"/>
    <property type="project" value="TreeGrafter"/>
</dbReference>
<dbReference type="PRINTS" id="PR00364">
    <property type="entry name" value="DISEASERSIST"/>
</dbReference>
<dbReference type="InterPro" id="IPR015943">
    <property type="entry name" value="WD40/YVTN_repeat-like_dom_sf"/>
</dbReference>
<dbReference type="Gene3D" id="1.10.8.430">
    <property type="entry name" value="Helical domain of apoptotic protease-activating factors"/>
    <property type="match status" value="1"/>
</dbReference>
<evidence type="ECO:0000313" key="16">
    <source>
        <dbReference type="Proteomes" id="UP000604825"/>
    </source>
</evidence>
<evidence type="ECO:0000256" key="5">
    <source>
        <dbReference type="ARBA" id="ARBA00022737"/>
    </source>
</evidence>
<feature type="domain" description="NB-ARC" evidence="10">
    <location>
        <begin position="215"/>
        <end position="388"/>
    </location>
</feature>